<dbReference type="PANTHER" id="PTHR31674">
    <property type="entry name" value="B3 DOMAIN-CONTAINING PROTEIN REM-LIKE 3-RELATED"/>
    <property type="match status" value="1"/>
</dbReference>
<evidence type="ECO:0000256" key="4">
    <source>
        <dbReference type="ARBA" id="ARBA00023163"/>
    </source>
</evidence>
<proteinExistence type="predicted"/>
<keyword evidence="3" id="KW-0238">DNA-binding</keyword>
<name>A0AAV6WVJ5_9LAMI</name>
<dbReference type="InterPro" id="IPR058353">
    <property type="entry name" value="DUF8040"/>
</dbReference>
<evidence type="ECO:0000313" key="8">
    <source>
        <dbReference type="Proteomes" id="UP000826271"/>
    </source>
</evidence>
<evidence type="ECO:0000259" key="6">
    <source>
        <dbReference type="Pfam" id="PF26138"/>
    </source>
</evidence>
<keyword evidence="5" id="KW-0539">Nucleus</keyword>
<dbReference type="AlphaFoldDB" id="A0AAV6WVJ5"/>
<keyword evidence="4" id="KW-0804">Transcription</keyword>
<dbReference type="InterPro" id="IPR015300">
    <property type="entry name" value="DNA-bd_pseudobarrel_sf"/>
</dbReference>
<comment type="subcellular location">
    <subcellularLocation>
        <location evidence="1">Nucleus</location>
    </subcellularLocation>
</comment>
<sequence>MHQSKFMLSLLVQHMLENPGQRRRECEKVIRYAMAHKIPKWIEHLENLVELNDIDCLDNLRMPRGQLAKLCYLLKNVGGLIDSKYVSVKEKVALFLSILAHHKKIRVVRYDFKRSMQTVRKYFYEVLVAILKLHTFLLITPVPIGDDCTNPRWKSFKVTNVGHFSLIGLRYLIKIATGEHATDFVKAVNHTRNKTYIDDVQSFEDLETLNEDNECQAKNMNVSQAQSSASASAMKNTDSRLGEIAMRIGVEYDVENAKKVVYAAVNKVEGLTLHQKLFVADKLVQKTEDAYLLFSLPEVEQAEYIRMKLAVIDPIGDTNEEADDGYESYEEEEFEAEYKQLMINGLWGCTPLEEKMPQSQYDPLDFYRSMEGDFKDEMQKFVVERMENKLIPSRDVWRQFVEAHDVKLGDTLVFMHCDDMYFFIVHYDRHAGRNGQLVDGLCGVTGDENDEDIADYDEPPPHDVENRRMFRVTVPYSLGFNYHTNRLARIASMNYGLLTKDKVILRVPSEGDGEWELELKWIQRNHLPDRGLLTMARTKKFCERTRLKVGDKLMVSSDVGPWEFVVEKLDDFLIPNRGVLGELARQNNVALGDCLIFPHQSDMNFFVIMYDDEAHKSGIIDLELEYAIDDYMDDDTGDDNDSDDDVELLNMFSVTMPNSSSSTYHANCLARLCIPMMAWKKYGLLTKKKATLRVPRTRGETWDVQLKWIPRSRKEGHGSFAKKLGWFKFAQDNELLMAMLACSRLSPRTRNQ</sequence>
<feature type="domain" description="DUF8040" evidence="6">
    <location>
        <begin position="45"/>
        <end position="131"/>
    </location>
</feature>
<dbReference type="EMBL" id="WHWC01000013">
    <property type="protein sequence ID" value="KAG8371657.1"/>
    <property type="molecule type" value="Genomic_DNA"/>
</dbReference>
<dbReference type="PANTHER" id="PTHR31674:SF62">
    <property type="entry name" value="B3 DOMAIN-CONTAINING PROTEIN REM14-RELATED"/>
    <property type="match status" value="1"/>
</dbReference>
<organism evidence="7 8">
    <name type="scientific">Buddleja alternifolia</name>
    <dbReference type="NCBI Taxonomy" id="168488"/>
    <lineage>
        <taxon>Eukaryota</taxon>
        <taxon>Viridiplantae</taxon>
        <taxon>Streptophyta</taxon>
        <taxon>Embryophyta</taxon>
        <taxon>Tracheophyta</taxon>
        <taxon>Spermatophyta</taxon>
        <taxon>Magnoliopsida</taxon>
        <taxon>eudicotyledons</taxon>
        <taxon>Gunneridae</taxon>
        <taxon>Pentapetalae</taxon>
        <taxon>asterids</taxon>
        <taxon>lamiids</taxon>
        <taxon>Lamiales</taxon>
        <taxon>Scrophulariaceae</taxon>
        <taxon>Buddlejeae</taxon>
        <taxon>Buddleja</taxon>
    </lineage>
</organism>
<accession>A0AAV6WVJ5</accession>
<keyword evidence="8" id="KW-1185">Reference proteome</keyword>
<reference evidence="7" key="1">
    <citation type="submission" date="2019-10" db="EMBL/GenBank/DDBJ databases">
        <authorList>
            <person name="Zhang R."/>
            <person name="Pan Y."/>
            <person name="Wang J."/>
            <person name="Ma R."/>
            <person name="Yu S."/>
        </authorList>
    </citation>
    <scope>NUCLEOTIDE SEQUENCE</scope>
    <source>
        <strain evidence="7">LA-IB0</strain>
        <tissue evidence="7">Leaf</tissue>
    </source>
</reference>
<dbReference type="Gene3D" id="2.40.330.10">
    <property type="entry name" value="DNA-binding pseudobarrel domain"/>
    <property type="match status" value="1"/>
</dbReference>
<dbReference type="GO" id="GO:0003677">
    <property type="term" value="F:DNA binding"/>
    <property type="evidence" value="ECO:0007669"/>
    <property type="project" value="UniProtKB-KW"/>
</dbReference>
<dbReference type="SUPFAM" id="SSF101936">
    <property type="entry name" value="DNA-binding pseudobarrel domain"/>
    <property type="match status" value="2"/>
</dbReference>
<evidence type="ECO:0000313" key="7">
    <source>
        <dbReference type="EMBL" id="KAG8371657.1"/>
    </source>
</evidence>
<dbReference type="Pfam" id="PF26138">
    <property type="entry name" value="DUF8040"/>
    <property type="match status" value="1"/>
</dbReference>
<comment type="caution">
    <text evidence="7">The sequence shown here is derived from an EMBL/GenBank/DDBJ whole genome shotgun (WGS) entry which is preliminary data.</text>
</comment>
<dbReference type="GO" id="GO:0005634">
    <property type="term" value="C:nucleus"/>
    <property type="evidence" value="ECO:0007669"/>
    <property type="project" value="UniProtKB-SubCell"/>
</dbReference>
<evidence type="ECO:0000256" key="3">
    <source>
        <dbReference type="ARBA" id="ARBA00023125"/>
    </source>
</evidence>
<dbReference type="Proteomes" id="UP000826271">
    <property type="component" value="Unassembled WGS sequence"/>
</dbReference>
<evidence type="ECO:0000256" key="2">
    <source>
        <dbReference type="ARBA" id="ARBA00023015"/>
    </source>
</evidence>
<evidence type="ECO:0000256" key="5">
    <source>
        <dbReference type="ARBA" id="ARBA00023242"/>
    </source>
</evidence>
<keyword evidence="2" id="KW-0805">Transcription regulation</keyword>
<evidence type="ECO:0000256" key="1">
    <source>
        <dbReference type="ARBA" id="ARBA00004123"/>
    </source>
</evidence>
<protein>
    <recommendedName>
        <fullName evidence="6">DUF8040 domain-containing protein</fullName>
    </recommendedName>
</protein>
<dbReference type="InterPro" id="IPR039218">
    <property type="entry name" value="REM_fam"/>
</dbReference>
<gene>
    <name evidence="7" type="ORF">BUALT_Bualt13G0111000</name>
</gene>